<evidence type="ECO:0000256" key="5">
    <source>
        <dbReference type="ARBA" id="ARBA00022989"/>
    </source>
</evidence>
<evidence type="ECO:0000256" key="6">
    <source>
        <dbReference type="ARBA" id="ARBA00023065"/>
    </source>
</evidence>
<keyword evidence="7 10" id="KW-0472">Membrane</keyword>
<name>A0AAV0NKW9_9ROSI</name>
<comment type="similarity">
    <text evidence="2">Belongs to the aromatic acid exporter (TC 2.A.85) family.</text>
</comment>
<feature type="transmembrane region" description="Helical" evidence="10">
    <location>
        <begin position="172"/>
        <end position="191"/>
    </location>
</feature>
<comment type="caution">
    <text evidence="11">The sequence shown here is derived from an EMBL/GenBank/DDBJ whole genome shotgun (WGS) entry which is preliminary data.</text>
</comment>
<keyword evidence="8" id="KW-0407">Ion channel</keyword>
<feature type="transmembrane region" description="Helical" evidence="10">
    <location>
        <begin position="121"/>
        <end position="139"/>
    </location>
</feature>
<sequence length="573" mass="63663">MASAEGIESSTKHDKFEEKSKERLLSRKGYSEFGFNNSQDGDDDDEEGGNSNVKCGCFRSLSDGIVGFFNGIPSVLVDLYRMGKSDPRKVFFAIKMGLSLATVSMLMIMRRHLNDASQYSIWAIITVVVVFEFTVGGTLSKGLNRGLGTFSAGALALGNAELSVYFGKYQEVAIIVSIFISGFCASYAKLYPPIKQYEYGFRVFLLTYCIVLVSGIDSSFIRTAIFRFLLIGVGAGVCLLVNICIYPIWAGEDLHKLVVKNFRGVAASLEGCVNGYLQCLEYERIPSKILIYQGSDDPVYSGYRSAVQSTSQEEALLGFAIWEPPHGRYGFFCYPWQNYVKVSGALRHCAFMVMAMHGCILSEIQAPPEKRKVFAAELQRVGNEGAKVLRELGTKLEKMEKLSPGPDLLLQVHEAAEELQTKVDLKSYLLVNSESWAGGKQQPNKEFENEAQDGKDEEGAIHSINDRSSSLREWTASCESIQQPPLSWPRISFVGGPVPNLEQESKVYESASSLSLATFASLLIEFVARLQNLVDEFQELGEKARFKDVEEEQFGGNVARPGFWTRLKRCFVL</sequence>
<dbReference type="PANTHER" id="PTHR31086">
    <property type="entry name" value="ALUMINUM-ACTIVATED MALATE TRANSPORTER 10"/>
    <property type="match status" value="1"/>
</dbReference>
<feature type="transmembrane region" description="Helical" evidence="10">
    <location>
        <begin position="228"/>
        <end position="249"/>
    </location>
</feature>
<evidence type="ECO:0000256" key="3">
    <source>
        <dbReference type="ARBA" id="ARBA00022448"/>
    </source>
</evidence>
<keyword evidence="6" id="KW-0406">Ion transport</keyword>
<protein>
    <recommendedName>
        <fullName evidence="13">Aluminum-activated malate transporter</fullName>
    </recommendedName>
</protein>
<feature type="compositionally biased region" description="Basic and acidic residues" evidence="9">
    <location>
        <begin position="443"/>
        <end position="459"/>
    </location>
</feature>
<feature type="transmembrane region" description="Helical" evidence="10">
    <location>
        <begin position="203"/>
        <end position="222"/>
    </location>
</feature>
<evidence type="ECO:0000256" key="1">
    <source>
        <dbReference type="ARBA" id="ARBA00004141"/>
    </source>
</evidence>
<dbReference type="AlphaFoldDB" id="A0AAV0NKW9"/>
<evidence type="ECO:0000313" key="12">
    <source>
        <dbReference type="Proteomes" id="UP001154282"/>
    </source>
</evidence>
<evidence type="ECO:0008006" key="13">
    <source>
        <dbReference type="Google" id="ProtNLM"/>
    </source>
</evidence>
<evidence type="ECO:0000256" key="4">
    <source>
        <dbReference type="ARBA" id="ARBA00022692"/>
    </source>
</evidence>
<feature type="compositionally biased region" description="Basic and acidic residues" evidence="9">
    <location>
        <begin position="10"/>
        <end position="23"/>
    </location>
</feature>
<proteinExistence type="inferred from homology"/>
<dbReference type="InterPro" id="IPR020966">
    <property type="entry name" value="ALMT"/>
</dbReference>
<feature type="region of interest" description="Disordered" evidence="9">
    <location>
        <begin position="1"/>
        <end position="23"/>
    </location>
</feature>
<dbReference type="GO" id="GO:0034220">
    <property type="term" value="P:monoatomic ion transmembrane transport"/>
    <property type="evidence" value="ECO:0007669"/>
    <property type="project" value="UniProtKB-KW"/>
</dbReference>
<keyword evidence="5 10" id="KW-1133">Transmembrane helix</keyword>
<keyword evidence="4 10" id="KW-0812">Transmembrane</keyword>
<evidence type="ECO:0000256" key="8">
    <source>
        <dbReference type="ARBA" id="ARBA00023303"/>
    </source>
</evidence>
<accession>A0AAV0NKW9</accession>
<dbReference type="Proteomes" id="UP001154282">
    <property type="component" value="Unassembled WGS sequence"/>
</dbReference>
<keyword evidence="12" id="KW-1185">Reference proteome</keyword>
<feature type="transmembrane region" description="Helical" evidence="10">
    <location>
        <begin position="90"/>
        <end position="109"/>
    </location>
</feature>
<keyword evidence="3" id="KW-0813">Transport</keyword>
<feature type="region of interest" description="Disordered" evidence="9">
    <location>
        <begin position="437"/>
        <end position="459"/>
    </location>
</feature>
<evidence type="ECO:0000313" key="11">
    <source>
        <dbReference type="EMBL" id="CAI0459072.1"/>
    </source>
</evidence>
<dbReference type="Pfam" id="PF11744">
    <property type="entry name" value="ALMT"/>
    <property type="match status" value="1"/>
</dbReference>
<organism evidence="11 12">
    <name type="scientific">Linum tenue</name>
    <dbReference type="NCBI Taxonomy" id="586396"/>
    <lineage>
        <taxon>Eukaryota</taxon>
        <taxon>Viridiplantae</taxon>
        <taxon>Streptophyta</taxon>
        <taxon>Embryophyta</taxon>
        <taxon>Tracheophyta</taxon>
        <taxon>Spermatophyta</taxon>
        <taxon>Magnoliopsida</taxon>
        <taxon>eudicotyledons</taxon>
        <taxon>Gunneridae</taxon>
        <taxon>Pentapetalae</taxon>
        <taxon>rosids</taxon>
        <taxon>fabids</taxon>
        <taxon>Malpighiales</taxon>
        <taxon>Linaceae</taxon>
        <taxon>Linum</taxon>
    </lineage>
</organism>
<gene>
    <name evidence="11" type="ORF">LITE_LOCUS33823</name>
</gene>
<dbReference type="GO" id="GO:0016020">
    <property type="term" value="C:membrane"/>
    <property type="evidence" value="ECO:0007669"/>
    <property type="project" value="UniProtKB-SubCell"/>
</dbReference>
<dbReference type="EMBL" id="CAMGYJ010000008">
    <property type="protein sequence ID" value="CAI0459072.1"/>
    <property type="molecule type" value="Genomic_DNA"/>
</dbReference>
<dbReference type="GO" id="GO:0015743">
    <property type="term" value="P:malate transport"/>
    <property type="evidence" value="ECO:0007669"/>
    <property type="project" value="InterPro"/>
</dbReference>
<evidence type="ECO:0000256" key="9">
    <source>
        <dbReference type="SAM" id="MobiDB-lite"/>
    </source>
</evidence>
<evidence type="ECO:0000256" key="7">
    <source>
        <dbReference type="ARBA" id="ARBA00023136"/>
    </source>
</evidence>
<comment type="subcellular location">
    <subcellularLocation>
        <location evidence="1">Membrane</location>
        <topology evidence="1">Multi-pass membrane protein</topology>
    </subcellularLocation>
</comment>
<evidence type="ECO:0000256" key="10">
    <source>
        <dbReference type="SAM" id="Phobius"/>
    </source>
</evidence>
<evidence type="ECO:0000256" key="2">
    <source>
        <dbReference type="ARBA" id="ARBA00007079"/>
    </source>
</evidence>
<reference evidence="11" key="1">
    <citation type="submission" date="2022-08" db="EMBL/GenBank/DDBJ databases">
        <authorList>
            <person name="Gutierrez-Valencia J."/>
        </authorList>
    </citation>
    <scope>NUCLEOTIDE SEQUENCE</scope>
</reference>